<dbReference type="Proteomes" id="UP000548304">
    <property type="component" value="Unassembled WGS sequence"/>
</dbReference>
<protein>
    <submittedName>
        <fullName evidence="1">Uncharacterized protein</fullName>
    </submittedName>
</protein>
<reference evidence="1 2" key="1">
    <citation type="submission" date="2020-07" db="EMBL/GenBank/DDBJ databases">
        <title>Genomic Encyclopedia of Type Strains, Phase III (KMG-III): the genomes of soil and plant-associated and newly described type strains.</title>
        <authorList>
            <person name="Whitman W."/>
        </authorList>
    </citation>
    <scope>NUCLEOTIDE SEQUENCE [LARGE SCALE GENOMIC DNA]</scope>
    <source>
        <strain evidence="1 2">CECT 8576</strain>
    </source>
</reference>
<sequence>MSNHGPHSRLSYLMIRGEELLGDAARDVGCRRATPQQCRDVAESLEQLAGALREHAATLPVGELDASESTVIEGAVDD</sequence>
<comment type="caution">
    <text evidence="1">The sequence shown here is derived from an EMBL/GenBank/DDBJ whole genome shotgun (WGS) entry which is preliminary data.</text>
</comment>
<evidence type="ECO:0000313" key="1">
    <source>
        <dbReference type="EMBL" id="NYH80726.1"/>
    </source>
</evidence>
<keyword evidence="2" id="KW-1185">Reference proteome</keyword>
<evidence type="ECO:0000313" key="2">
    <source>
        <dbReference type="Proteomes" id="UP000548304"/>
    </source>
</evidence>
<organism evidence="1 2">
    <name type="scientific">Actinopolyspora biskrensis</name>
    <dbReference type="NCBI Taxonomy" id="1470178"/>
    <lineage>
        <taxon>Bacteria</taxon>
        <taxon>Bacillati</taxon>
        <taxon>Actinomycetota</taxon>
        <taxon>Actinomycetes</taxon>
        <taxon>Actinopolysporales</taxon>
        <taxon>Actinopolysporaceae</taxon>
        <taxon>Actinopolyspora</taxon>
    </lineage>
</organism>
<name>A0A852ZB28_9ACTN</name>
<dbReference type="RefSeq" id="WP_179537055.1">
    <property type="nucleotide sequence ID" value="NZ_JACBYW010000009.1"/>
</dbReference>
<dbReference type="EMBL" id="JACBYW010000009">
    <property type="protein sequence ID" value="NYH80726.1"/>
    <property type="molecule type" value="Genomic_DNA"/>
</dbReference>
<dbReference type="AlphaFoldDB" id="A0A852ZB28"/>
<accession>A0A852ZB28</accession>
<proteinExistence type="predicted"/>
<gene>
    <name evidence="1" type="ORF">FHR84_004094</name>
</gene>